<dbReference type="OrthoDB" id="31371at2157"/>
<dbReference type="Proteomes" id="UP000001107">
    <property type="component" value="Chromosome"/>
</dbReference>
<dbReference type="InterPro" id="IPR005111">
    <property type="entry name" value="MoeA_C_domain_IV"/>
</dbReference>
<dbReference type="GO" id="GO:0061599">
    <property type="term" value="F:molybdopterin molybdotransferase activity"/>
    <property type="evidence" value="ECO:0007669"/>
    <property type="project" value="TreeGrafter"/>
</dbReference>
<dbReference type="InterPro" id="IPR036425">
    <property type="entry name" value="MoaB/Mog-like_dom_sf"/>
</dbReference>
<comment type="pathway">
    <text evidence="1">Cofactor biosynthesis; molybdopterin biosynthesis.</text>
</comment>
<sequence>MKYVKELISYNNAKKIVFNKLEEFLSDKFLEVDIFKALGKICFEDIYSPCNLPMFNKSAMDGYAVIAEDTFGASETNPIILNLVKEGHLNEEEAFRLSTGMKLPKNSNAVVMKEYTKDHETFVEVISGVYPNENVSKIGEDLKKGDIVLKKGETITPYHIALLSSIGMKKIKCYSLNIGIISTGDELLDIEDLIDLKQLEENEMIVNSNVLMLSDLVRELGLTVKPYKKAPDNPEFIEKAIKLALLENDIVVTTGGTSVGDRDYTIEKISEMGNLLFHGVQLRPGRPAGFLECEFNGKKRLIFVLSGYPVASGIQFELFIRSYFKPRKSINLPLNRNIASSLGRTDILRVKIVEEDGISKIEPLRISGSGILSSMTLASGYIIIEENLEGYEKEDIVKVYLL</sequence>
<dbReference type="RefSeq" id="WP_012065761.1">
    <property type="nucleotide sequence ID" value="NC_009634.1"/>
</dbReference>
<dbReference type="eggNOG" id="arCOG00216">
    <property type="taxonomic scope" value="Archaea"/>
</dbReference>
<evidence type="ECO:0000256" key="2">
    <source>
        <dbReference type="ARBA" id="ARBA00023150"/>
    </source>
</evidence>
<evidence type="ECO:0000256" key="1">
    <source>
        <dbReference type="ARBA" id="ARBA00005046"/>
    </source>
</evidence>
<proteinExistence type="predicted"/>
<dbReference type="InterPro" id="IPR001453">
    <property type="entry name" value="MoaB/Mog_dom"/>
</dbReference>
<dbReference type="Pfam" id="PF03453">
    <property type="entry name" value="MoeA_N"/>
    <property type="match status" value="1"/>
</dbReference>
<dbReference type="Gene3D" id="2.170.190.11">
    <property type="entry name" value="Molybdopterin biosynthesis moea protein, domain 3"/>
    <property type="match status" value="1"/>
</dbReference>
<dbReference type="GeneID" id="5326057"/>
<keyword evidence="2" id="KW-0501">Molybdenum cofactor biosynthesis</keyword>
<dbReference type="InterPro" id="IPR036688">
    <property type="entry name" value="MoeA_C_domain_IV_sf"/>
</dbReference>
<dbReference type="SUPFAM" id="SSF53218">
    <property type="entry name" value="Molybdenum cofactor biosynthesis proteins"/>
    <property type="match status" value="1"/>
</dbReference>
<evidence type="ECO:0000313" key="4">
    <source>
        <dbReference type="EMBL" id="ABR54832.1"/>
    </source>
</evidence>
<protein>
    <submittedName>
        <fullName evidence="4">Molybdenum cofactor synthesis domain</fullName>
    </submittedName>
</protein>
<dbReference type="InterPro" id="IPR005110">
    <property type="entry name" value="MoeA_linker/N"/>
</dbReference>
<dbReference type="STRING" id="406327.Mevan_0928"/>
<dbReference type="SUPFAM" id="SSF63867">
    <property type="entry name" value="MoeA C-terminal domain-like"/>
    <property type="match status" value="1"/>
</dbReference>
<dbReference type="InterPro" id="IPR036135">
    <property type="entry name" value="MoeA_linker/N_sf"/>
</dbReference>
<dbReference type="EMBL" id="CP000742">
    <property type="protein sequence ID" value="ABR54832.1"/>
    <property type="molecule type" value="Genomic_DNA"/>
</dbReference>
<dbReference type="Gene3D" id="3.90.105.10">
    <property type="entry name" value="Molybdopterin biosynthesis moea protein, domain 2"/>
    <property type="match status" value="1"/>
</dbReference>
<gene>
    <name evidence="4" type="ordered locus">Mevan_0928</name>
</gene>
<dbReference type="Pfam" id="PF03454">
    <property type="entry name" value="MoeA_C"/>
    <property type="match status" value="1"/>
</dbReference>
<dbReference type="NCBIfam" id="TIGR00177">
    <property type="entry name" value="molyb_syn"/>
    <property type="match status" value="1"/>
</dbReference>
<accession>A6UQR0</accession>
<dbReference type="GO" id="GO:0005737">
    <property type="term" value="C:cytoplasm"/>
    <property type="evidence" value="ECO:0007669"/>
    <property type="project" value="TreeGrafter"/>
</dbReference>
<feature type="domain" description="MoaB/Mog" evidence="3">
    <location>
        <begin position="179"/>
        <end position="326"/>
    </location>
</feature>
<dbReference type="PANTHER" id="PTHR10192:SF19">
    <property type="entry name" value="MOLYBDOPTERIN BIOSYNTHESIS PROTEIN MJ0666-RELATED"/>
    <property type="match status" value="1"/>
</dbReference>
<dbReference type="GO" id="GO:0006777">
    <property type="term" value="P:Mo-molybdopterin cofactor biosynthetic process"/>
    <property type="evidence" value="ECO:0007669"/>
    <property type="project" value="UniProtKB-KW"/>
</dbReference>
<reference evidence="4" key="1">
    <citation type="submission" date="2007-06" db="EMBL/GenBank/DDBJ databases">
        <title>Complete sequence of Methanococcus vannielii SB.</title>
        <authorList>
            <consortium name="US DOE Joint Genome Institute"/>
            <person name="Copeland A."/>
            <person name="Lucas S."/>
            <person name="Lapidus A."/>
            <person name="Barry K."/>
            <person name="Glavina del Rio T."/>
            <person name="Dalin E."/>
            <person name="Tice H."/>
            <person name="Pitluck S."/>
            <person name="Chain P."/>
            <person name="Malfatti S."/>
            <person name="Shin M."/>
            <person name="Vergez L."/>
            <person name="Schmutz J."/>
            <person name="Larimer F."/>
            <person name="Land M."/>
            <person name="Hauser L."/>
            <person name="Kyrpides N."/>
            <person name="Anderson I."/>
            <person name="Sieprawska-Lupa M."/>
            <person name="Whitman W.B."/>
            <person name="Richardson P."/>
        </authorList>
    </citation>
    <scope>NUCLEOTIDE SEQUENCE [LARGE SCALE GENOMIC DNA]</scope>
    <source>
        <strain evidence="4">SB</strain>
    </source>
</reference>
<dbReference type="SUPFAM" id="SSF63882">
    <property type="entry name" value="MoeA N-terminal region -like"/>
    <property type="match status" value="1"/>
</dbReference>
<evidence type="ECO:0000259" key="3">
    <source>
        <dbReference type="SMART" id="SM00852"/>
    </source>
</evidence>
<dbReference type="AlphaFoldDB" id="A6UQR0"/>
<keyword evidence="5" id="KW-1185">Reference proteome</keyword>
<dbReference type="Gene3D" id="2.40.340.10">
    <property type="entry name" value="MoeA, C-terminal, domain IV"/>
    <property type="match status" value="1"/>
</dbReference>
<dbReference type="Pfam" id="PF00994">
    <property type="entry name" value="MoCF_biosynth"/>
    <property type="match status" value="1"/>
</dbReference>
<dbReference type="CDD" id="cd00887">
    <property type="entry name" value="MoeA"/>
    <property type="match status" value="1"/>
</dbReference>
<dbReference type="SMART" id="SM00852">
    <property type="entry name" value="MoCF_biosynth"/>
    <property type="match status" value="1"/>
</dbReference>
<evidence type="ECO:0000313" key="5">
    <source>
        <dbReference type="Proteomes" id="UP000001107"/>
    </source>
</evidence>
<dbReference type="KEGG" id="mvn:Mevan_0928"/>
<dbReference type="HOGENOM" id="CLU_010186_7_2_2"/>
<organism evidence="4 5">
    <name type="scientific">Methanococcus vannielii (strain ATCC 35089 / DSM 1224 / JCM 13029 / OCM 148 / SB)</name>
    <dbReference type="NCBI Taxonomy" id="406327"/>
    <lineage>
        <taxon>Archaea</taxon>
        <taxon>Methanobacteriati</taxon>
        <taxon>Methanobacteriota</taxon>
        <taxon>Methanomada group</taxon>
        <taxon>Methanococci</taxon>
        <taxon>Methanococcales</taxon>
        <taxon>Methanococcaceae</taxon>
        <taxon>Methanococcus</taxon>
    </lineage>
</organism>
<dbReference type="Gene3D" id="3.40.980.10">
    <property type="entry name" value="MoaB/Mog-like domain"/>
    <property type="match status" value="1"/>
</dbReference>
<dbReference type="PANTHER" id="PTHR10192">
    <property type="entry name" value="MOLYBDOPTERIN BIOSYNTHESIS PROTEIN"/>
    <property type="match status" value="1"/>
</dbReference>
<dbReference type="UniPathway" id="UPA00344"/>
<dbReference type="InterPro" id="IPR038987">
    <property type="entry name" value="MoeA-like"/>
</dbReference>
<name>A6UQR0_METVS</name>